<proteinExistence type="predicted"/>
<evidence type="ECO:0000313" key="1">
    <source>
        <dbReference type="EMBL" id="KMQ90510.1"/>
    </source>
</evidence>
<dbReference type="PaxDb" id="67767-A0A0J7ND84"/>
<organism evidence="1 2">
    <name type="scientific">Lasius niger</name>
    <name type="common">Black garden ant</name>
    <dbReference type="NCBI Taxonomy" id="67767"/>
    <lineage>
        <taxon>Eukaryota</taxon>
        <taxon>Metazoa</taxon>
        <taxon>Ecdysozoa</taxon>
        <taxon>Arthropoda</taxon>
        <taxon>Hexapoda</taxon>
        <taxon>Insecta</taxon>
        <taxon>Pterygota</taxon>
        <taxon>Neoptera</taxon>
        <taxon>Endopterygota</taxon>
        <taxon>Hymenoptera</taxon>
        <taxon>Apocrita</taxon>
        <taxon>Aculeata</taxon>
        <taxon>Formicoidea</taxon>
        <taxon>Formicidae</taxon>
        <taxon>Formicinae</taxon>
        <taxon>Lasius</taxon>
        <taxon>Lasius</taxon>
    </lineage>
</organism>
<keyword evidence="2" id="KW-1185">Reference proteome</keyword>
<dbReference type="Proteomes" id="UP000036403">
    <property type="component" value="Unassembled WGS sequence"/>
</dbReference>
<dbReference type="AlphaFoldDB" id="A0A0J7ND84"/>
<reference evidence="1 2" key="1">
    <citation type="submission" date="2015-04" db="EMBL/GenBank/DDBJ databases">
        <title>Lasius niger genome sequencing.</title>
        <authorList>
            <person name="Konorov E.A."/>
            <person name="Nikitin M.A."/>
            <person name="Kirill M.V."/>
            <person name="Chang P."/>
        </authorList>
    </citation>
    <scope>NUCLEOTIDE SEQUENCE [LARGE SCALE GENOMIC DNA]</scope>
    <source>
        <tissue evidence="1">Whole</tissue>
    </source>
</reference>
<sequence length="166" mass="19580">MISPCKNRTVRGGRTREDTIHQSRRDKIIFCKVFKKQPIGVLGERSWEKLQPFLFSDLGIRLEIASCFLESKKIEIRSFKKSKESTPKVNGILHKSFHQGAGKEERSWTVLEGREEILSDLEVNLGKSKPNFIIKKLLSFKKKIKTYYREMITKNYYEDDLWHLEE</sequence>
<dbReference type="EMBL" id="LBMM01006561">
    <property type="protein sequence ID" value="KMQ90510.1"/>
    <property type="molecule type" value="Genomic_DNA"/>
</dbReference>
<evidence type="ECO:0000313" key="2">
    <source>
        <dbReference type="Proteomes" id="UP000036403"/>
    </source>
</evidence>
<gene>
    <name evidence="1" type="ORF">RF55_9733</name>
</gene>
<accession>A0A0J7ND84</accession>
<name>A0A0J7ND84_LASNI</name>
<comment type="caution">
    <text evidence="1">The sequence shown here is derived from an EMBL/GenBank/DDBJ whole genome shotgun (WGS) entry which is preliminary data.</text>
</comment>
<protein>
    <submittedName>
        <fullName evidence="1">Uncharacterized protein</fullName>
    </submittedName>
</protein>